<dbReference type="EMBL" id="MU157828">
    <property type="protein sequence ID" value="KAF9533692.1"/>
    <property type="molecule type" value="Genomic_DNA"/>
</dbReference>
<organism evidence="3 4">
    <name type="scientific">Crepidotus variabilis</name>
    <dbReference type="NCBI Taxonomy" id="179855"/>
    <lineage>
        <taxon>Eukaryota</taxon>
        <taxon>Fungi</taxon>
        <taxon>Dikarya</taxon>
        <taxon>Basidiomycota</taxon>
        <taxon>Agaricomycotina</taxon>
        <taxon>Agaricomycetes</taxon>
        <taxon>Agaricomycetidae</taxon>
        <taxon>Agaricales</taxon>
        <taxon>Agaricineae</taxon>
        <taxon>Crepidotaceae</taxon>
        <taxon>Crepidotus</taxon>
    </lineage>
</organism>
<keyword evidence="2" id="KW-0812">Transmembrane</keyword>
<keyword evidence="2" id="KW-1133">Transmembrane helix</keyword>
<dbReference type="Proteomes" id="UP000807306">
    <property type="component" value="Unassembled WGS sequence"/>
</dbReference>
<reference evidence="3" key="1">
    <citation type="submission" date="2020-11" db="EMBL/GenBank/DDBJ databases">
        <authorList>
            <consortium name="DOE Joint Genome Institute"/>
            <person name="Ahrendt S."/>
            <person name="Riley R."/>
            <person name="Andreopoulos W."/>
            <person name="Labutti K."/>
            <person name="Pangilinan J."/>
            <person name="Ruiz-Duenas F.J."/>
            <person name="Barrasa J.M."/>
            <person name="Sanchez-Garcia M."/>
            <person name="Camarero S."/>
            <person name="Miyauchi S."/>
            <person name="Serrano A."/>
            <person name="Linde D."/>
            <person name="Babiker R."/>
            <person name="Drula E."/>
            <person name="Ayuso-Fernandez I."/>
            <person name="Pacheco R."/>
            <person name="Padilla G."/>
            <person name="Ferreira P."/>
            <person name="Barriuso J."/>
            <person name="Kellner H."/>
            <person name="Castanera R."/>
            <person name="Alfaro M."/>
            <person name="Ramirez L."/>
            <person name="Pisabarro A.G."/>
            <person name="Kuo A."/>
            <person name="Tritt A."/>
            <person name="Lipzen A."/>
            <person name="He G."/>
            <person name="Yan M."/>
            <person name="Ng V."/>
            <person name="Cullen D."/>
            <person name="Martin F."/>
            <person name="Rosso M.-N."/>
            <person name="Henrissat B."/>
            <person name="Hibbett D."/>
            <person name="Martinez A.T."/>
            <person name="Grigoriev I.V."/>
        </authorList>
    </citation>
    <scope>NUCLEOTIDE SEQUENCE</scope>
    <source>
        <strain evidence="3">CBS 506.95</strain>
    </source>
</reference>
<feature type="transmembrane region" description="Helical" evidence="2">
    <location>
        <begin position="138"/>
        <end position="159"/>
    </location>
</feature>
<feature type="transmembrane region" description="Helical" evidence="2">
    <location>
        <begin position="240"/>
        <end position="260"/>
    </location>
</feature>
<feature type="transmembrane region" description="Helical" evidence="2">
    <location>
        <begin position="69"/>
        <end position="90"/>
    </location>
</feature>
<feature type="compositionally biased region" description="Polar residues" evidence="1">
    <location>
        <begin position="319"/>
        <end position="340"/>
    </location>
</feature>
<evidence type="ECO:0000256" key="2">
    <source>
        <dbReference type="SAM" id="Phobius"/>
    </source>
</evidence>
<feature type="transmembrane region" description="Helical" evidence="2">
    <location>
        <begin position="179"/>
        <end position="199"/>
    </location>
</feature>
<keyword evidence="4" id="KW-1185">Reference proteome</keyword>
<protein>
    <submittedName>
        <fullName evidence="3">Uncharacterized protein</fullName>
    </submittedName>
</protein>
<evidence type="ECO:0000313" key="4">
    <source>
        <dbReference type="Proteomes" id="UP000807306"/>
    </source>
</evidence>
<feature type="transmembrane region" description="Helical" evidence="2">
    <location>
        <begin position="266"/>
        <end position="285"/>
    </location>
</feature>
<sequence>MIFARGQDNSQLPNPYAPEAWIPSTLAEIFRLHHCLGVGCMSIFLWDVLSSLVQDYIVVFRRKFTFQTAVFLTIRIATFLFLLGSAFVFMTDLDDCLPWSIVNSIGYITTHCATGLLFYFRVAAVYRGNPYIINFFRICWLSLVAGTIMGPATVTYIHIPPTRTCVIQVLPSKAQYPVVAALAQGFYDLLVCGFITYKLSSGKETESRSGTMGRRATRSWLGWKQKTAMFTRRFLQDSQLYFLLIACVKIPEIICFFAFQGSTYGSLAQLMLSFLDTVVVSILATKVYRKLKLGQPGLLDQASSHTQNISFLRKDTSGGTHLNSSNSGTQVTHGTSGSNKKSSRHSYPPVQSGS</sequence>
<dbReference type="AlphaFoldDB" id="A0A9P6ERA0"/>
<comment type="caution">
    <text evidence="3">The sequence shown here is derived from an EMBL/GenBank/DDBJ whole genome shotgun (WGS) entry which is preliminary data.</text>
</comment>
<feature type="transmembrane region" description="Helical" evidence="2">
    <location>
        <begin position="105"/>
        <end position="126"/>
    </location>
</feature>
<evidence type="ECO:0000256" key="1">
    <source>
        <dbReference type="SAM" id="MobiDB-lite"/>
    </source>
</evidence>
<feature type="region of interest" description="Disordered" evidence="1">
    <location>
        <begin position="319"/>
        <end position="354"/>
    </location>
</feature>
<name>A0A9P6ERA0_9AGAR</name>
<keyword evidence="2" id="KW-0472">Membrane</keyword>
<accession>A0A9P6ERA0</accession>
<proteinExistence type="predicted"/>
<evidence type="ECO:0000313" key="3">
    <source>
        <dbReference type="EMBL" id="KAF9533692.1"/>
    </source>
</evidence>
<dbReference type="OrthoDB" id="3038990at2759"/>
<gene>
    <name evidence="3" type="ORF">CPB83DRAFT_880201</name>
</gene>